<keyword evidence="3" id="KW-0546">Nucleotide metabolism</keyword>
<proteinExistence type="inferred from homology"/>
<feature type="site" description="Important for substrate specificity" evidence="3">
    <location>
        <position position="71"/>
    </location>
</feature>
<evidence type="ECO:0000256" key="3">
    <source>
        <dbReference type="HAMAP-Rule" id="MF_00528"/>
    </source>
</evidence>
<feature type="active site" description="Proton acceptor" evidence="3">
    <location>
        <position position="70"/>
    </location>
</feature>
<dbReference type="EC" id="3.6.1.9" evidence="3"/>
<accession>A0ABU8H901</accession>
<gene>
    <name evidence="4" type="ORF">WAK64_01145</name>
</gene>
<name>A0ABU8H901_9BACI</name>
<comment type="subcellular location">
    <subcellularLocation>
        <location evidence="3">Cytoplasm</location>
    </subcellularLocation>
</comment>
<evidence type="ECO:0000313" key="4">
    <source>
        <dbReference type="EMBL" id="MEI5905671.1"/>
    </source>
</evidence>
<dbReference type="Gene3D" id="3.90.950.10">
    <property type="match status" value="1"/>
</dbReference>
<dbReference type="InterPro" id="IPR003697">
    <property type="entry name" value="Maf-like"/>
</dbReference>
<comment type="catalytic activity">
    <reaction evidence="3">
        <text>dTTP + H2O = dTMP + diphosphate + H(+)</text>
        <dbReference type="Rhea" id="RHEA:28534"/>
        <dbReference type="ChEBI" id="CHEBI:15377"/>
        <dbReference type="ChEBI" id="CHEBI:15378"/>
        <dbReference type="ChEBI" id="CHEBI:33019"/>
        <dbReference type="ChEBI" id="CHEBI:37568"/>
        <dbReference type="ChEBI" id="CHEBI:63528"/>
        <dbReference type="EC" id="3.6.1.9"/>
    </reaction>
</comment>
<dbReference type="GO" id="GO:0016787">
    <property type="term" value="F:hydrolase activity"/>
    <property type="evidence" value="ECO:0007669"/>
    <property type="project" value="UniProtKB-KW"/>
</dbReference>
<protein>
    <recommendedName>
        <fullName evidence="3">dTTP/UTP pyrophosphatase</fullName>
        <shortName evidence="3">dTTPase/UTPase</shortName>
        <ecNumber evidence="3">3.6.1.9</ecNumber>
    </recommendedName>
    <alternativeName>
        <fullName evidence="3">Nucleoside triphosphate pyrophosphatase</fullName>
    </alternativeName>
    <alternativeName>
        <fullName evidence="3">Nucleotide pyrophosphatase</fullName>
        <shortName evidence="3">Nucleotide PPase</shortName>
    </alternativeName>
</protein>
<keyword evidence="2 3" id="KW-0378">Hydrolase</keyword>
<comment type="catalytic activity">
    <reaction evidence="3">
        <text>UTP + H2O = UMP + diphosphate + H(+)</text>
        <dbReference type="Rhea" id="RHEA:29395"/>
        <dbReference type="ChEBI" id="CHEBI:15377"/>
        <dbReference type="ChEBI" id="CHEBI:15378"/>
        <dbReference type="ChEBI" id="CHEBI:33019"/>
        <dbReference type="ChEBI" id="CHEBI:46398"/>
        <dbReference type="ChEBI" id="CHEBI:57865"/>
        <dbReference type="EC" id="3.6.1.9"/>
    </reaction>
</comment>
<dbReference type="Pfam" id="PF02545">
    <property type="entry name" value="Maf"/>
    <property type="match status" value="1"/>
</dbReference>
<dbReference type="EMBL" id="JBBAXC010000001">
    <property type="protein sequence ID" value="MEI5905671.1"/>
    <property type="molecule type" value="Genomic_DNA"/>
</dbReference>
<sequence>MNKPLILASSSPRRKDLLNQLQLPFSIYTSNVEELIPDKFSPERAVVYLAAKKAKAISQQYPASVVIGADTMVVSEGIILGKPKSKDEAFSTLKSLSGKVHEVLTGVSVQENQIEKNFFEKTIVTFNELTDDEILRYIESGEPFDKAGSYGIQGLGAVFVKKIEGDYFSVVGLPISKLYRTLKEIGAIR</sequence>
<dbReference type="CDD" id="cd00555">
    <property type="entry name" value="Maf"/>
    <property type="match status" value="1"/>
</dbReference>
<keyword evidence="5" id="KW-1185">Reference proteome</keyword>
<evidence type="ECO:0000256" key="2">
    <source>
        <dbReference type="ARBA" id="ARBA00022801"/>
    </source>
</evidence>
<keyword evidence="3" id="KW-0963">Cytoplasm</keyword>
<dbReference type="NCBIfam" id="TIGR00172">
    <property type="entry name" value="maf"/>
    <property type="match status" value="1"/>
</dbReference>
<evidence type="ECO:0000256" key="1">
    <source>
        <dbReference type="ARBA" id="ARBA00001968"/>
    </source>
</evidence>
<comment type="similarity">
    <text evidence="3">Belongs to the Maf family. YhdE subfamily.</text>
</comment>
<dbReference type="PIRSF" id="PIRSF006305">
    <property type="entry name" value="Maf"/>
    <property type="match status" value="1"/>
</dbReference>
<feature type="site" description="Important for substrate specificity" evidence="3">
    <location>
        <position position="13"/>
    </location>
</feature>
<dbReference type="PANTHER" id="PTHR43213:SF5">
    <property type="entry name" value="BIFUNCTIONAL DTTP_UTP PYROPHOSPHATASE_METHYLTRANSFERASE PROTEIN-RELATED"/>
    <property type="match status" value="1"/>
</dbReference>
<dbReference type="RefSeq" id="WP_336585086.1">
    <property type="nucleotide sequence ID" value="NZ_JBBAXC010000001.1"/>
</dbReference>
<dbReference type="PANTHER" id="PTHR43213">
    <property type="entry name" value="BIFUNCTIONAL DTTP/UTP PYROPHOSPHATASE/METHYLTRANSFERASE PROTEIN-RELATED"/>
    <property type="match status" value="1"/>
</dbReference>
<reference evidence="4 5" key="1">
    <citation type="journal article" date="2018" name="J. Microbiol.">
        <title>Bacillus spongiae sp. nov., isolated from sponge of Jeju Island.</title>
        <authorList>
            <person name="Lee G.E."/>
            <person name="Im W.T."/>
            <person name="Park J.S."/>
        </authorList>
    </citation>
    <scope>NUCLEOTIDE SEQUENCE [LARGE SCALE GENOMIC DNA]</scope>
    <source>
        <strain evidence="4 5">135PIL107-10</strain>
    </source>
</reference>
<organism evidence="4 5">
    <name type="scientific">Bacillus spongiae</name>
    <dbReference type="NCBI Taxonomy" id="2683610"/>
    <lineage>
        <taxon>Bacteria</taxon>
        <taxon>Bacillati</taxon>
        <taxon>Bacillota</taxon>
        <taxon>Bacilli</taxon>
        <taxon>Bacillales</taxon>
        <taxon>Bacillaceae</taxon>
        <taxon>Bacillus</taxon>
    </lineage>
</organism>
<comment type="caution">
    <text evidence="4">The sequence shown here is derived from an EMBL/GenBank/DDBJ whole genome shotgun (WGS) entry which is preliminary data.</text>
</comment>
<comment type="cofactor">
    <cofactor evidence="1 3">
        <name>a divalent metal cation</name>
        <dbReference type="ChEBI" id="CHEBI:60240"/>
    </cofactor>
</comment>
<comment type="caution">
    <text evidence="3">Lacks conserved residue(s) required for the propagation of feature annotation.</text>
</comment>
<dbReference type="InterPro" id="IPR029001">
    <property type="entry name" value="ITPase-like_fam"/>
</dbReference>
<feature type="site" description="Important for substrate specificity" evidence="3">
    <location>
        <position position="153"/>
    </location>
</feature>
<evidence type="ECO:0000313" key="5">
    <source>
        <dbReference type="Proteomes" id="UP001312865"/>
    </source>
</evidence>
<dbReference type="SUPFAM" id="SSF52972">
    <property type="entry name" value="ITPase-like"/>
    <property type="match status" value="1"/>
</dbReference>
<comment type="function">
    <text evidence="3">Nucleoside triphosphate pyrophosphatase that hydrolyzes dTTP and UTP. May have a dual role in cell division arrest and in preventing the incorporation of modified nucleotides into cellular nucleic acids.</text>
</comment>
<dbReference type="HAMAP" id="MF_00528">
    <property type="entry name" value="Maf"/>
    <property type="match status" value="1"/>
</dbReference>
<dbReference type="Proteomes" id="UP001312865">
    <property type="component" value="Unassembled WGS sequence"/>
</dbReference>